<keyword evidence="2 3" id="KW-0539">Nucleus</keyword>
<keyword evidence="7" id="KW-1185">Reference proteome</keyword>
<dbReference type="GO" id="GO:0005694">
    <property type="term" value="C:chromosome"/>
    <property type="evidence" value="ECO:0007669"/>
    <property type="project" value="UniProtKB-SubCell"/>
</dbReference>
<dbReference type="Gene3D" id="2.30.280.10">
    <property type="entry name" value="SRA-YDG"/>
    <property type="match status" value="1"/>
</dbReference>
<dbReference type="PANTHER" id="PTHR45660">
    <property type="entry name" value="HISTONE-LYSINE N-METHYLTRANSFERASE SETMAR"/>
    <property type="match status" value="1"/>
</dbReference>
<evidence type="ECO:0000256" key="3">
    <source>
        <dbReference type="PROSITE-ProRule" id="PRU00358"/>
    </source>
</evidence>
<evidence type="ECO:0000256" key="2">
    <source>
        <dbReference type="ARBA" id="ARBA00023242"/>
    </source>
</evidence>
<feature type="compositionally biased region" description="Basic and acidic residues" evidence="4">
    <location>
        <begin position="225"/>
        <end position="250"/>
    </location>
</feature>
<accession>A0ABD1YE84</accession>
<evidence type="ECO:0000256" key="1">
    <source>
        <dbReference type="ARBA" id="ARBA00004286"/>
    </source>
</evidence>
<dbReference type="InterPro" id="IPR036987">
    <property type="entry name" value="SRA-YDG_sf"/>
</dbReference>
<feature type="compositionally biased region" description="Basic and acidic residues" evidence="4">
    <location>
        <begin position="202"/>
        <end position="213"/>
    </location>
</feature>
<evidence type="ECO:0000259" key="5">
    <source>
        <dbReference type="PROSITE" id="PS51015"/>
    </source>
</evidence>
<gene>
    <name evidence="6" type="ORF">R1flu_013789</name>
</gene>
<sequence>MSSNTELPGQCSGARVHNAENIDELESHAENLASQSTKTTMTAPARVVKKCRRVPSIRVKGSAVLGLPSMVIRGRRGRKGEEVKQVNMNEEWTDAEPPITISYTSSTDFDLDAPEAKATITKFDQVNDFQTFYDSDDDIDPEFGGWEQWWYSFEFPVTESIEGNFGLSDSNGSGESSSKLVREAFSTCRQTNKAVESLEDMPAEKEAEERERSTVVIDSDSSEQSGKEFALRKRVRSDEAENHHNKRDPCQKVNPHGISIGRVANKPKNGQSHRGEMVQADFWALDPRTRVLELKKMFHRRKKAEEEMLNATEGNRIRADLKAYSYLEKTLIPVKGITSFYGQVPGTEVGDYYFYRAELILVGLHRQIQSGIDYIASSASKEKFVDSGGKPLAVAVSVVSSQSGRYDNRHEGETLTYVGQGPSNADQKLERGNLALKNSCDLGLCVRVIRKVDVEKKDTPTSFGGSPGTCSPSGSLYIYDGIYKVERCYKEIQPRKGHRGFKVWKFTLIRQPGQTPVVDHLRGLG</sequence>
<dbReference type="GO" id="GO:0005634">
    <property type="term" value="C:nucleus"/>
    <property type="evidence" value="ECO:0007669"/>
    <property type="project" value="UniProtKB-SubCell"/>
</dbReference>
<dbReference type="InterPro" id="IPR051357">
    <property type="entry name" value="H3K9_HMTase_SUVAR3-9"/>
</dbReference>
<proteinExistence type="predicted"/>
<dbReference type="SMART" id="SM00466">
    <property type="entry name" value="SRA"/>
    <property type="match status" value="1"/>
</dbReference>
<dbReference type="InterPro" id="IPR015947">
    <property type="entry name" value="PUA-like_sf"/>
</dbReference>
<organism evidence="6 7">
    <name type="scientific">Riccia fluitans</name>
    <dbReference type="NCBI Taxonomy" id="41844"/>
    <lineage>
        <taxon>Eukaryota</taxon>
        <taxon>Viridiplantae</taxon>
        <taxon>Streptophyta</taxon>
        <taxon>Embryophyta</taxon>
        <taxon>Marchantiophyta</taxon>
        <taxon>Marchantiopsida</taxon>
        <taxon>Marchantiidae</taxon>
        <taxon>Marchantiales</taxon>
        <taxon>Ricciaceae</taxon>
        <taxon>Riccia</taxon>
    </lineage>
</organism>
<name>A0ABD1YE84_9MARC</name>
<dbReference type="PROSITE" id="PS51015">
    <property type="entry name" value="YDG"/>
    <property type="match status" value="1"/>
</dbReference>
<dbReference type="Proteomes" id="UP001605036">
    <property type="component" value="Unassembled WGS sequence"/>
</dbReference>
<reference evidence="6 7" key="1">
    <citation type="submission" date="2024-09" db="EMBL/GenBank/DDBJ databases">
        <title>Chromosome-scale assembly of Riccia fluitans.</title>
        <authorList>
            <person name="Paukszto L."/>
            <person name="Sawicki J."/>
            <person name="Karawczyk K."/>
            <person name="Piernik-Szablinska J."/>
            <person name="Szczecinska M."/>
            <person name="Mazdziarz M."/>
        </authorList>
    </citation>
    <scope>NUCLEOTIDE SEQUENCE [LARGE SCALE GENOMIC DNA]</scope>
    <source>
        <strain evidence="6">Rf_01</strain>
        <tissue evidence="6">Aerial parts of the thallus</tissue>
    </source>
</reference>
<comment type="caution">
    <text evidence="6">The sequence shown here is derived from an EMBL/GenBank/DDBJ whole genome shotgun (WGS) entry which is preliminary data.</text>
</comment>
<feature type="domain" description="YDG" evidence="5">
    <location>
        <begin position="342"/>
        <end position="510"/>
    </location>
</feature>
<protein>
    <recommendedName>
        <fullName evidence="5">YDG domain-containing protein</fullName>
    </recommendedName>
</protein>
<dbReference type="EMBL" id="JBHFFA010000004">
    <property type="protein sequence ID" value="KAL2629103.1"/>
    <property type="molecule type" value="Genomic_DNA"/>
</dbReference>
<dbReference type="Pfam" id="PF02182">
    <property type="entry name" value="SAD_SRA"/>
    <property type="match status" value="1"/>
</dbReference>
<dbReference type="PANTHER" id="PTHR45660:SF13">
    <property type="entry name" value="HISTONE-LYSINE N-METHYLTRANSFERASE SETMAR"/>
    <property type="match status" value="1"/>
</dbReference>
<evidence type="ECO:0000313" key="6">
    <source>
        <dbReference type="EMBL" id="KAL2629103.1"/>
    </source>
</evidence>
<evidence type="ECO:0000313" key="7">
    <source>
        <dbReference type="Proteomes" id="UP001605036"/>
    </source>
</evidence>
<feature type="region of interest" description="Disordered" evidence="4">
    <location>
        <begin position="193"/>
        <end position="273"/>
    </location>
</feature>
<dbReference type="SUPFAM" id="SSF88697">
    <property type="entry name" value="PUA domain-like"/>
    <property type="match status" value="1"/>
</dbReference>
<comment type="subcellular location">
    <subcellularLocation>
        <location evidence="1">Chromosome</location>
    </subcellularLocation>
    <subcellularLocation>
        <location evidence="3">Nucleus</location>
    </subcellularLocation>
</comment>
<dbReference type="AlphaFoldDB" id="A0ABD1YE84"/>
<evidence type="ECO:0000256" key="4">
    <source>
        <dbReference type="SAM" id="MobiDB-lite"/>
    </source>
</evidence>
<dbReference type="InterPro" id="IPR003105">
    <property type="entry name" value="SRA_YDG"/>
</dbReference>